<organism evidence="1 2">
    <name type="scientific">Dyadobacter fermentans</name>
    <dbReference type="NCBI Taxonomy" id="94254"/>
    <lineage>
        <taxon>Bacteria</taxon>
        <taxon>Pseudomonadati</taxon>
        <taxon>Bacteroidota</taxon>
        <taxon>Cytophagia</taxon>
        <taxon>Cytophagales</taxon>
        <taxon>Spirosomataceae</taxon>
        <taxon>Dyadobacter</taxon>
    </lineage>
</organism>
<proteinExistence type="predicted"/>
<evidence type="ECO:0000313" key="2">
    <source>
        <dbReference type="Proteomes" id="UP001264980"/>
    </source>
</evidence>
<sequence>MTKAKLDKKEKQSELEKYRDLVTVTLDYYINGKGLYGNSDYFTKLKVDVEEHYQRGRLTRLKQWFHDLTEMFVECRDLKFNKYLSDNTKYDVNIFQSHFHRIEKIINKGKIMTDNQFYDTNIMVDRLCQIEPIDSEKIEILNKLIRDYEERKSKRTKSPST</sequence>
<protein>
    <submittedName>
        <fullName evidence="1">Uncharacterized protein</fullName>
    </submittedName>
</protein>
<reference evidence="1 2" key="1">
    <citation type="submission" date="2023-07" db="EMBL/GenBank/DDBJ databases">
        <title>Sorghum-associated microbial communities from plants grown in Nebraska, USA.</title>
        <authorList>
            <person name="Schachtman D."/>
        </authorList>
    </citation>
    <scope>NUCLEOTIDE SEQUENCE [LARGE SCALE GENOMIC DNA]</scope>
    <source>
        <strain evidence="1 2">BE57</strain>
    </source>
</reference>
<dbReference type="Proteomes" id="UP001264980">
    <property type="component" value="Unassembled WGS sequence"/>
</dbReference>
<evidence type="ECO:0000313" key="1">
    <source>
        <dbReference type="EMBL" id="MDR6804605.1"/>
    </source>
</evidence>
<dbReference type="RefSeq" id="WP_309981887.1">
    <property type="nucleotide sequence ID" value="NZ_JAVDTI010000002.1"/>
</dbReference>
<accession>A0ABU1QV21</accession>
<name>A0ABU1QV21_9BACT</name>
<keyword evidence="2" id="KW-1185">Reference proteome</keyword>
<dbReference type="EMBL" id="JAVDTI010000002">
    <property type="protein sequence ID" value="MDR6804605.1"/>
    <property type="molecule type" value="Genomic_DNA"/>
</dbReference>
<comment type="caution">
    <text evidence="1">The sequence shown here is derived from an EMBL/GenBank/DDBJ whole genome shotgun (WGS) entry which is preliminary data.</text>
</comment>
<gene>
    <name evidence="1" type="ORF">J2W84_001651</name>
</gene>